<keyword evidence="2" id="KW-1185">Reference proteome</keyword>
<dbReference type="EMBL" id="JBHMDM010000007">
    <property type="protein sequence ID" value="MFB9378578.1"/>
    <property type="molecule type" value="Genomic_DNA"/>
</dbReference>
<comment type="caution">
    <text evidence="1">The sequence shown here is derived from an EMBL/GenBank/DDBJ whole genome shotgun (WGS) entry which is preliminary data.</text>
</comment>
<sequence length="124" mass="14354">MTETPIQLWHYCCDHSARGIRATRIVRPIWQPLLHLELSWWTDLTPPDRLGLGLTSQILSCDRIAHRFHPTTASRGLVEPWLTWLQRQPATLRQLGRELHLPGTLPRHWHVAERPVHVQAGTTS</sequence>
<organism evidence="1 2">
    <name type="scientific">Kineococcus gynurae</name>
    <dbReference type="NCBI Taxonomy" id="452979"/>
    <lineage>
        <taxon>Bacteria</taxon>
        <taxon>Bacillati</taxon>
        <taxon>Actinomycetota</taxon>
        <taxon>Actinomycetes</taxon>
        <taxon>Kineosporiales</taxon>
        <taxon>Kineosporiaceae</taxon>
        <taxon>Kineococcus</taxon>
    </lineage>
</organism>
<protein>
    <submittedName>
        <fullName evidence="1">Uncharacterized protein</fullName>
    </submittedName>
</protein>
<evidence type="ECO:0000313" key="1">
    <source>
        <dbReference type="EMBL" id="MFB9378578.1"/>
    </source>
</evidence>
<accession>A0ABV5LX08</accession>
<proteinExistence type="predicted"/>
<dbReference type="Proteomes" id="UP001589748">
    <property type="component" value="Unassembled WGS sequence"/>
</dbReference>
<reference evidence="1 2" key="1">
    <citation type="submission" date="2024-09" db="EMBL/GenBank/DDBJ databases">
        <authorList>
            <person name="Sun Q."/>
            <person name="Mori K."/>
        </authorList>
    </citation>
    <scope>NUCLEOTIDE SEQUENCE [LARGE SCALE GENOMIC DNA]</scope>
    <source>
        <strain evidence="1 2">TISTR 1856</strain>
    </source>
</reference>
<dbReference type="RefSeq" id="WP_380136757.1">
    <property type="nucleotide sequence ID" value="NZ_JBHLUI010000008.1"/>
</dbReference>
<evidence type="ECO:0000313" key="2">
    <source>
        <dbReference type="Proteomes" id="UP001589748"/>
    </source>
</evidence>
<name>A0ABV5LX08_9ACTN</name>
<gene>
    <name evidence="1" type="ORF">ACFFVI_16570</name>
</gene>